<evidence type="ECO:0000313" key="2">
    <source>
        <dbReference type="EMBL" id="SFV89217.1"/>
    </source>
</evidence>
<dbReference type="EMBL" id="FPIA01000134">
    <property type="protein sequence ID" value="SFV89217.1"/>
    <property type="molecule type" value="Genomic_DNA"/>
</dbReference>
<protein>
    <submittedName>
        <fullName evidence="2">DNA-damage-inducible protein D</fullName>
    </submittedName>
</protein>
<feature type="domain" description="Bro-N" evidence="1">
    <location>
        <begin position="20"/>
        <end position="110"/>
    </location>
</feature>
<dbReference type="NCBIfam" id="NF008573">
    <property type="entry name" value="PRK11525.1"/>
    <property type="match status" value="1"/>
</dbReference>
<organism evidence="2">
    <name type="scientific">hydrothermal vent metagenome</name>
    <dbReference type="NCBI Taxonomy" id="652676"/>
    <lineage>
        <taxon>unclassified sequences</taxon>
        <taxon>metagenomes</taxon>
        <taxon>ecological metagenomes</taxon>
    </lineage>
</organism>
<sequence>MKNEIIQSFADNFDTHSQTTDSGIEFWFARDLQHLLEYSKWDNFQNVLLKAKTACEVSGHQISDHFPGVRKMVNIGSGTQKEIIDFMLTRYACYLIAQNGDPRKETIAFAQTYFAMQTRKLELIQEQIHGLERLQARQKLTHSEKELSGLIFKHTQNDRNFGFIRSKGDKALFGGKTTKEMKQKMQMPDKRALADFLPAITIKAKDFATEITVFNTKEHRLITENDITQEHIKNNQSVREILLNRGIKPEDLPAEEDIKKLERRLKSMNKKIAKNPDVLGNNDD</sequence>
<gene>
    <name evidence="2" type="ORF">MNB_SUP05-SYMBIONT-7-494</name>
</gene>
<accession>A0A1W1E5U2</accession>
<proteinExistence type="predicted"/>
<name>A0A1W1E5U2_9ZZZZ</name>
<reference evidence="2" key="1">
    <citation type="submission" date="2016-10" db="EMBL/GenBank/DDBJ databases">
        <authorList>
            <person name="de Groot N.N."/>
        </authorList>
    </citation>
    <scope>NUCLEOTIDE SEQUENCE</scope>
</reference>
<evidence type="ECO:0000259" key="1">
    <source>
        <dbReference type="Pfam" id="PF02498"/>
    </source>
</evidence>
<dbReference type="InterPro" id="IPR003497">
    <property type="entry name" value="BRO_N_domain"/>
</dbReference>
<dbReference type="AlphaFoldDB" id="A0A1W1E5U2"/>
<dbReference type="Pfam" id="PF02498">
    <property type="entry name" value="Bro-N"/>
    <property type="match status" value="1"/>
</dbReference>